<evidence type="ECO:0008006" key="4">
    <source>
        <dbReference type="Google" id="ProtNLM"/>
    </source>
</evidence>
<organism evidence="2 3">
    <name type="scientific">Parachaetomium inaequale</name>
    <dbReference type="NCBI Taxonomy" id="2588326"/>
    <lineage>
        <taxon>Eukaryota</taxon>
        <taxon>Fungi</taxon>
        <taxon>Dikarya</taxon>
        <taxon>Ascomycota</taxon>
        <taxon>Pezizomycotina</taxon>
        <taxon>Sordariomycetes</taxon>
        <taxon>Sordariomycetidae</taxon>
        <taxon>Sordariales</taxon>
        <taxon>Chaetomiaceae</taxon>
        <taxon>Parachaetomium</taxon>
    </lineage>
</organism>
<dbReference type="EMBL" id="MU854485">
    <property type="protein sequence ID" value="KAK4034287.1"/>
    <property type="molecule type" value="Genomic_DNA"/>
</dbReference>
<dbReference type="Proteomes" id="UP001303115">
    <property type="component" value="Unassembled WGS sequence"/>
</dbReference>
<feature type="non-terminal residue" evidence="2">
    <location>
        <position position="57"/>
    </location>
</feature>
<keyword evidence="3" id="KW-1185">Reference proteome</keyword>
<accession>A0AAN6SNX8</accession>
<name>A0AAN6SNX8_9PEZI</name>
<feature type="region of interest" description="Disordered" evidence="1">
    <location>
        <begin position="29"/>
        <end position="57"/>
    </location>
</feature>
<comment type="caution">
    <text evidence="2">The sequence shown here is derived from an EMBL/GenBank/DDBJ whole genome shotgun (WGS) entry which is preliminary data.</text>
</comment>
<evidence type="ECO:0000256" key="1">
    <source>
        <dbReference type="SAM" id="MobiDB-lite"/>
    </source>
</evidence>
<protein>
    <recommendedName>
        <fullName evidence="4">F-box domain-containing protein</fullName>
    </recommendedName>
</protein>
<reference evidence="3" key="1">
    <citation type="journal article" date="2023" name="Mol. Phylogenet. Evol.">
        <title>Genome-scale phylogeny and comparative genomics of the fungal order Sordariales.</title>
        <authorList>
            <person name="Hensen N."/>
            <person name="Bonometti L."/>
            <person name="Westerberg I."/>
            <person name="Brannstrom I.O."/>
            <person name="Guillou S."/>
            <person name="Cros-Aarteil S."/>
            <person name="Calhoun S."/>
            <person name="Haridas S."/>
            <person name="Kuo A."/>
            <person name="Mondo S."/>
            <person name="Pangilinan J."/>
            <person name="Riley R."/>
            <person name="LaButti K."/>
            <person name="Andreopoulos B."/>
            <person name="Lipzen A."/>
            <person name="Chen C."/>
            <person name="Yan M."/>
            <person name="Daum C."/>
            <person name="Ng V."/>
            <person name="Clum A."/>
            <person name="Steindorff A."/>
            <person name="Ohm R.A."/>
            <person name="Martin F."/>
            <person name="Silar P."/>
            <person name="Natvig D.O."/>
            <person name="Lalanne C."/>
            <person name="Gautier V."/>
            <person name="Ament-Velasquez S.L."/>
            <person name="Kruys A."/>
            <person name="Hutchinson M.I."/>
            <person name="Powell A.J."/>
            <person name="Barry K."/>
            <person name="Miller A.N."/>
            <person name="Grigoriev I.V."/>
            <person name="Debuchy R."/>
            <person name="Gladieux P."/>
            <person name="Hiltunen Thoren M."/>
            <person name="Johannesson H."/>
        </authorList>
    </citation>
    <scope>NUCLEOTIDE SEQUENCE [LARGE SCALE GENOMIC DNA]</scope>
    <source>
        <strain evidence="3">CBS 284.82</strain>
    </source>
</reference>
<evidence type="ECO:0000313" key="3">
    <source>
        <dbReference type="Proteomes" id="UP001303115"/>
    </source>
</evidence>
<evidence type="ECO:0000313" key="2">
    <source>
        <dbReference type="EMBL" id="KAK4034287.1"/>
    </source>
</evidence>
<dbReference type="AlphaFoldDB" id="A0AAN6SNX8"/>
<proteinExistence type="predicted"/>
<sequence length="57" mass="6136">MASDPAVTVGTLPPELLRQVFDAVDHVAPSDSRLNDQPEGDILRNPNSPLKDISLVN</sequence>
<gene>
    <name evidence="2" type="ORF">C8A01DRAFT_39214</name>
</gene>